<dbReference type="RefSeq" id="XP_002768897.1">
    <property type="nucleotide sequence ID" value="XM_002768851.1"/>
</dbReference>
<feature type="region of interest" description="Disordered" evidence="1">
    <location>
        <begin position="60"/>
        <end position="97"/>
    </location>
</feature>
<gene>
    <name evidence="2" type="ORF">Pmar_PMAR002609</name>
</gene>
<dbReference type="EMBL" id="GG683853">
    <property type="protein sequence ID" value="EER01615.1"/>
    <property type="molecule type" value="Genomic_DNA"/>
</dbReference>
<reference evidence="2 3" key="1">
    <citation type="submission" date="2008-07" db="EMBL/GenBank/DDBJ databases">
        <authorList>
            <person name="El-Sayed N."/>
            <person name="Caler E."/>
            <person name="Inman J."/>
            <person name="Amedeo P."/>
            <person name="Hass B."/>
            <person name="Wortman J."/>
        </authorList>
    </citation>
    <scope>NUCLEOTIDE SEQUENCE [LARGE SCALE GENOMIC DNA]</scope>
    <source>
        <strain evidence="3">ATCC 50983 / TXsc</strain>
    </source>
</reference>
<dbReference type="Proteomes" id="UP000007800">
    <property type="component" value="Unassembled WGS sequence"/>
</dbReference>
<evidence type="ECO:0000313" key="2">
    <source>
        <dbReference type="EMBL" id="EER01615.1"/>
    </source>
</evidence>
<feature type="compositionally biased region" description="Low complexity" evidence="1">
    <location>
        <begin position="80"/>
        <end position="97"/>
    </location>
</feature>
<sequence length="162" mass="16937">MEISVTTFISTPDLAPTIVKVLASFKVYTIEVLRDIYEDSDARNAIGDKCAKELVGEVRADSGEAVSEDPPDTAKQSDATVGKSSAVSSVGTSSGSVTSGYDQLTYQIIKARVVGALKRVTKSGGNDKTAGSEDTIQVMNSKALSMFGVIPSRSSYITTAAS</sequence>
<evidence type="ECO:0000256" key="1">
    <source>
        <dbReference type="SAM" id="MobiDB-lite"/>
    </source>
</evidence>
<keyword evidence="3" id="KW-1185">Reference proteome</keyword>
<name>C5LNR4_PERM5</name>
<protein>
    <submittedName>
        <fullName evidence="2">Uncharacterized protein</fullName>
    </submittedName>
</protein>
<dbReference type="InParanoid" id="C5LNR4"/>
<accession>C5LNR4</accession>
<dbReference type="GeneID" id="9040164"/>
<evidence type="ECO:0000313" key="3">
    <source>
        <dbReference type="Proteomes" id="UP000007800"/>
    </source>
</evidence>
<proteinExistence type="predicted"/>
<dbReference type="AlphaFoldDB" id="C5LNR4"/>
<organism evidence="3">
    <name type="scientific">Perkinsus marinus (strain ATCC 50983 / TXsc)</name>
    <dbReference type="NCBI Taxonomy" id="423536"/>
    <lineage>
        <taxon>Eukaryota</taxon>
        <taxon>Sar</taxon>
        <taxon>Alveolata</taxon>
        <taxon>Perkinsozoa</taxon>
        <taxon>Perkinsea</taxon>
        <taxon>Perkinsida</taxon>
        <taxon>Perkinsidae</taxon>
        <taxon>Perkinsus</taxon>
    </lineage>
</organism>